<accession>A0A5F4WIU6</accession>
<dbReference type="OMA" id="GNEDFGC"/>
<dbReference type="Proteomes" id="UP000008225">
    <property type="component" value="Chromosome 8"/>
</dbReference>
<name>A0A5F4WIU6_CALJA</name>
<reference evidence="2" key="3">
    <citation type="submission" date="2025-09" db="UniProtKB">
        <authorList>
            <consortium name="Ensembl"/>
        </authorList>
    </citation>
    <scope>IDENTIFICATION</scope>
</reference>
<dbReference type="STRING" id="9483.ENSCJAP00000077628"/>
<dbReference type="InParanoid" id="A0A5F4WIU6"/>
<reference evidence="2" key="1">
    <citation type="submission" date="2009-03" db="EMBL/GenBank/DDBJ databases">
        <authorList>
            <person name="Warren W."/>
            <person name="Ye L."/>
            <person name="Minx P."/>
            <person name="Worley K."/>
            <person name="Gibbs R."/>
            <person name="Wilson R.K."/>
        </authorList>
    </citation>
    <scope>NUCLEOTIDE SEQUENCE [LARGE SCALE GENOMIC DNA]</scope>
</reference>
<dbReference type="Bgee" id="ENSCJAG00000065955">
    <property type="expression patterns" value="Expressed in ovary and 2 other cell types or tissues"/>
</dbReference>
<sequence>MHFIHVPKCILLINLQEILFFISSVSRFYKNNFKHFFLKPEEQKEELRKLLELIPSLEYNVDQIRKKNNALEEERTGYKKLLEMTINMLNILGNEDFSSYGDLTDQLKMHILIKKIKHKVIFKQILS</sequence>
<dbReference type="Ensembl" id="ENSCJAT00000108623.2">
    <property type="protein sequence ID" value="ENSCJAP00000077628.2"/>
    <property type="gene ID" value="ENSCJAG00000065955.2"/>
</dbReference>
<keyword evidence="3" id="KW-1185">Reference proteome</keyword>
<evidence type="ECO:0000313" key="2">
    <source>
        <dbReference type="Ensembl" id="ENSCJAP00000077628.2"/>
    </source>
</evidence>
<dbReference type="AlphaFoldDB" id="A0A5F4WIU6"/>
<evidence type="ECO:0000313" key="3">
    <source>
        <dbReference type="Proteomes" id="UP000008225"/>
    </source>
</evidence>
<proteinExistence type="predicted"/>
<protein>
    <submittedName>
        <fullName evidence="2">Uncharacterized protein</fullName>
    </submittedName>
</protein>
<feature type="coiled-coil region" evidence="1">
    <location>
        <begin position="54"/>
        <end position="81"/>
    </location>
</feature>
<evidence type="ECO:0000256" key="1">
    <source>
        <dbReference type="SAM" id="Coils"/>
    </source>
</evidence>
<reference evidence="2" key="2">
    <citation type="submission" date="2025-08" db="UniProtKB">
        <authorList>
            <consortium name="Ensembl"/>
        </authorList>
    </citation>
    <scope>IDENTIFICATION</scope>
</reference>
<keyword evidence="1" id="KW-0175">Coiled coil</keyword>
<dbReference type="GeneTree" id="ENSGT00940000163510"/>
<organism evidence="2 3">
    <name type="scientific">Callithrix jacchus</name>
    <name type="common">White-tufted-ear marmoset</name>
    <name type="synonym">Simia Jacchus</name>
    <dbReference type="NCBI Taxonomy" id="9483"/>
    <lineage>
        <taxon>Eukaryota</taxon>
        <taxon>Metazoa</taxon>
        <taxon>Chordata</taxon>
        <taxon>Craniata</taxon>
        <taxon>Vertebrata</taxon>
        <taxon>Euteleostomi</taxon>
        <taxon>Mammalia</taxon>
        <taxon>Eutheria</taxon>
        <taxon>Euarchontoglires</taxon>
        <taxon>Primates</taxon>
        <taxon>Haplorrhini</taxon>
        <taxon>Platyrrhini</taxon>
        <taxon>Cebidae</taxon>
        <taxon>Callitrichinae</taxon>
        <taxon>Callithrix</taxon>
        <taxon>Callithrix</taxon>
    </lineage>
</organism>